<evidence type="ECO:0000313" key="1">
    <source>
        <dbReference type="EMBL" id="KAI3739290.1"/>
    </source>
</evidence>
<reference evidence="1 2" key="2">
    <citation type="journal article" date="2022" name="Mol. Ecol. Resour.">
        <title>The genomes of chicory, endive, great burdock and yacon provide insights into Asteraceae paleo-polyploidization history and plant inulin production.</title>
        <authorList>
            <person name="Fan W."/>
            <person name="Wang S."/>
            <person name="Wang H."/>
            <person name="Wang A."/>
            <person name="Jiang F."/>
            <person name="Liu H."/>
            <person name="Zhao H."/>
            <person name="Xu D."/>
            <person name="Zhang Y."/>
        </authorList>
    </citation>
    <scope>NUCLEOTIDE SEQUENCE [LARGE SCALE GENOMIC DNA]</scope>
    <source>
        <strain evidence="2">cv. Punajuju</strain>
        <tissue evidence="1">Leaves</tissue>
    </source>
</reference>
<dbReference type="Proteomes" id="UP001055811">
    <property type="component" value="Linkage Group LG05"/>
</dbReference>
<sequence length="152" mass="17108">MHISLIYSSISNPILLFLFSTDGVLRAPTKSTSEHSRVPARTKERLQKKTSYSASPSPLFLRGFHLYPWALTKEILIFLEAWKTTDGEYVVYGEQSYAATKKMLATLDDLFTRFLELGDIRDIGYSKGKTPLGKFPSRPSAKLNTSANIVEN</sequence>
<evidence type="ECO:0000313" key="2">
    <source>
        <dbReference type="Proteomes" id="UP001055811"/>
    </source>
</evidence>
<organism evidence="1 2">
    <name type="scientific">Cichorium intybus</name>
    <name type="common">Chicory</name>
    <dbReference type="NCBI Taxonomy" id="13427"/>
    <lineage>
        <taxon>Eukaryota</taxon>
        <taxon>Viridiplantae</taxon>
        <taxon>Streptophyta</taxon>
        <taxon>Embryophyta</taxon>
        <taxon>Tracheophyta</taxon>
        <taxon>Spermatophyta</taxon>
        <taxon>Magnoliopsida</taxon>
        <taxon>eudicotyledons</taxon>
        <taxon>Gunneridae</taxon>
        <taxon>Pentapetalae</taxon>
        <taxon>asterids</taxon>
        <taxon>campanulids</taxon>
        <taxon>Asterales</taxon>
        <taxon>Asteraceae</taxon>
        <taxon>Cichorioideae</taxon>
        <taxon>Cichorieae</taxon>
        <taxon>Cichoriinae</taxon>
        <taxon>Cichorium</taxon>
    </lineage>
</organism>
<gene>
    <name evidence="1" type="ORF">L2E82_29693</name>
</gene>
<reference evidence="2" key="1">
    <citation type="journal article" date="2022" name="Mol. Ecol. Resour.">
        <title>The genomes of chicory, endive, great burdock and yacon provide insights into Asteraceae palaeo-polyploidization history and plant inulin production.</title>
        <authorList>
            <person name="Fan W."/>
            <person name="Wang S."/>
            <person name="Wang H."/>
            <person name="Wang A."/>
            <person name="Jiang F."/>
            <person name="Liu H."/>
            <person name="Zhao H."/>
            <person name="Xu D."/>
            <person name="Zhang Y."/>
        </authorList>
    </citation>
    <scope>NUCLEOTIDE SEQUENCE [LARGE SCALE GENOMIC DNA]</scope>
    <source>
        <strain evidence="2">cv. Punajuju</strain>
    </source>
</reference>
<accession>A0ACB9CYC0</accession>
<name>A0ACB9CYC0_CICIN</name>
<comment type="caution">
    <text evidence="1">The sequence shown here is derived from an EMBL/GenBank/DDBJ whole genome shotgun (WGS) entry which is preliminary data.</text>
</comment>
<protein>
    <submittedName>
        <fullName evidence="1">Uncharacterized protein</fullName>
    </submittedName>
</protein>
<keyword evidence="2" id="KW-1185">Reference proteome</keyword>
<proteinExistence type="predicted"/>
<dbReference type="EMBL" id="CM042013">
    <property type="protein sequence ID" value="KAI3739290.1"/>
    <property type="molecule type" value="Genomic_DNA"/>
</dbReference>